<evidence type="ECO:0000256" key="18">
    <source>
        <dbReference type="PIRSR" id="PIRSR641708-1"/>
    </source>
</evidence>
<sequence>MLPNYRGSSSNCPLWHLCVICVSLQPRNNLHKKKPKVRTNMSNGGKYIKLSVEVKNVVQNNYETSDAVASNKRQKLDENYEIVRRALEVEAAGDIVEKKNFSKRKNFVIMLGYRGRDYFGMQINRGTKTIEESLLSALLKANFITKDQFEDVRLLRFQRAARTDKGVSAVRQIVSLLLPQEVNKEDVNKHLPNDIRVFDIQRVIKTFNKDQNFLKLDIDDEIDEEQRLKDLSVINGKPYKEFRLTPEMLDKLNNVLKLFEGTHNFHNFTSKIRPLDPSARRYIIHFRCIETFVANNMEFAVLEVKGQSFMLHQIRKMVSLVIGICRNIVSSDFVKDVFSLEKYDIPIAPGLGLSLHFVHYSYYNKRYGKDGIHKTLEWQDCNEEVEKFYKEYILQDIIDTETLNNVMLNWLAIYLTPKRFASKEFVACEDIE</sequence>
<gene>
    <name evidence="20" type="ORF">WN51_11612</name>
</gene>
<evidence type="ECO:0000256" key="10">
    <source>
        <dbReference type="ARBA" id="ARBA00053709"/>
    </source>
</evidence>
<dbReference type="GO" id="GO:0031119">
    <property type="term" value="P:tRNA pseudouridine synthesis"/>
    <property type="evidence" value="ECO:0007669"/>
    <property type="project" value="InterPro"/>
</dbReference>
<dbReference type="InterPro" id="IPR020095">
    <property type="entry name" value="PsdUridine_synth_TruA_C"/>
</dbReference>
<dbReference type="FunFam" id="3.30.70.580:FF:000002">
    <property type="entry name" value="tRNA pseudouridine synthase"/>
    <property type="match status" value="1"/>
</dbReference>
<dbReference type="AlphaFoldDB" id="A0A0N0BHH8"/>
<evidence type="ECO:0000256" key="8">
    <source>
        <dbReference type="ARBA" id="ARBA00036943"/>
    </source>
</evidence>
<dbReference type="InterPro" id="IPR041708">
    <property type="entry name" value="PUS1/PUS2-like"/>
</dbReference>
<proteinExistence type="inferred from homology"/>
<protein>
    <recommendedName>
        <fullName evidence="13">Pseudouridylate synthase 1 homolog</fullName>
        <ecNumber evidence="12">5.4.99.12</ecNumber>
    </recommendedName>
    <alternativeName>
        <fullName evidence="14">tRNA pseudouridine synthase 1</fullName>
    </alternativeName>
    <alternativeName>
        <fullName evidence="17">tRNA pseudouridine(38-40) synthase</fullName>
    </alternativeName>
    <alternativeName>
        <fullName evidence="15">tRNA pseudouridylate synthase I</fullName>
    </alternativeName>
    <alternativeName>
        <fullName evidence="16">tRNA-uridine isomerase I</fullName>
    </alternativeName>
</protein>
<dbReference type="InterPro" id="IPR020097">
    <property type="entry name" value="PsdUridine_synth_TruA_a/b_dom"/>
</dbReference>
<evidence type="ECO:0000256" key="17">
    <source>
        <dbReference type="ARBA" id="ARBA00081344"/>
    </source>
</evidence>
<dbReference type="GO" id="GO:0003723">
    <property type="term" value="F:RNA binding"/>
    <property type="evidence" value="ECO:0007669"/>
    <property type="project" value="InterPro"/>
</dbReference>
<evidence type="ECO:0000256" key="12">
    <source>
        <dbReference type="ARBA" id="ARBA00066509"/>
    </source>
</evidence>
<evidence type="ECO:0000256" key="1">
    <source>
        <dbReference type="ARBA" id="ARBA00001166"/>
    </source>
</evidence>
<comment type="similarity">
    <text evidence="3">Belongs to the tRNA pseudouridine synthase TruA family.</text>
</comment>
<evidence type="ECO:0000256" key="16">
    <source>
        <dbReference type="ARBA" id="ARBA00080849"/>
    </source>
</evidence>
<comment type="subcellular location">
    <subcellularLocation>
        <location evidence="2">Nucleus</location>
    </subcellularLocation>
</comment>
<reference evidence="20 21" key="1">
    <citation type="submission" date="2015-07" db="EMBL/GenBank/DDBJ databases">
        <title>The genome of Melipona quadrifasciata.</title>
        <authorList>
            <person name="Pan H."/>
            <person name="Kapheim K."/>
        </authorList>
    </citation>
    <scope>NUCLEOTIDE SEQUENCE [LARGE SCALE GENOMIC DNA]</scope>
    <source>
        <strain evidence="20">0111107301</strain>
        <tissue evidence="20">Whole body</tissue>
    </source>
</reference>
<dbReference type="InterPro" id="IPR020094">
    <property type="entry name" value="TruA/RsuA/RluB/E/F_N"/>
</dbReference>
<evidence type="ECO:0000256" key="14">
    <source>
        <dbReference type="ARBA" id="ARBA00075153"/>
    </source>
</evidence>
<dbReference type="PANTHER" id="PTHR11142:SF4">
    <property type="entry name" value="PSEUDOURIDYLATE SYNTHASE 1 HOMOLOG"/>
    <property type="match status" value="1"/>
</dbReference>
<dbReference type="GO" id="GO:0006397">
    <property type="term" value="P:mRNA processing"/>
    <property type="evidence" value="ECO:0007669"/>
    <property type="project" value="UniProtKB-KW"/>
</dbReference>
<keyword evidence="21" id="KW-1185">Reference proteome</keyword>
<dbReference type="InterPro" id="IPR001406">
    <property type="entry name" value="PsdUridine_synth_TruA"/>
</dbReference>
<evidence type="ECO:0000256" key="6">
    <source>
        <dbReference type="ARBA" id="ARBA00023235"/>
    </source>
</evidence>
<comment type="function">
    <text evidence="10">Pseudouridylate synthase that catalyzes pseudouridylation of tRNAs and mRNAs. Acts on positions 27/28 in the anticodon stem and also positions 34 and 36 in the anticodon of an intron containing tRNA. Also catalyzes pseudouridylation of mRNAs: mediates pseudouridylation of mRNAs with the consensus sequence 5'-UGUAG-3'. Acts as a regulator of pre-mRNA splicing by mediating pseudouridylation of pre-mRNAs at locations associated with alternatively spliced regions. Pseudouridylation of pre-mRNAs near splice sites directly regulates mRNA splicing and mRNA 3'-end processing. Involved in regulation of nuclear receptor activity through pseudouridylation of SRA1 mRNA.</text>
</comment>
<evidence type="ECO:0000256" key="15">
    <source>
        <dbReference type="ARBA" id="ARBA00079087"/>
    </source>
</evidence>
<dbReference type="PANTHER" id="PTHR11142">
    <property type="entry name" value="PSEUDOURIDYLATE SYNTHASE"/>
    <property type="match status" value="1"/>
</dbReference>
<feature type="domain" description="Pseudouridine synthase I TruA alpha/beta" evidence="19">
    <location>
        <begin position="257"/>
        <end position="360"/>
    </location>
</feature>
<dbReference type="GO" id="GO:1990481">
    <property type="term" value="P:mRNA pseudouridine synthesis"/>
    <property type="evidence" value="ECO:0007669"/>
    <property type="project" value="TreeGrafter"/>
</dbReference>
<comment type="catalytic activity">
    <reaction evidence="8">
        <text>a uridine in tRNA = a pseudouridine in tRNA</text>
        <dbReference type="Rhea" id="RHEA:54572"/>
        <dbReference type="Rhea" id="RHEA-COMP:13339"/>
        <dbReference type="Rhea" id="RHEA-COMP:13934"/>
        <dbReference type="ChEBI" id="CHEBI:65314"/>
        <dbReference type="ChEBI" id="CHEBI:65315"/>
    </reaction>
</comment>
<dbReference type="Pfam" id="PF01416">
    <property type="entry name" value="PseudoU_synth_1"/>
    <property type="match status" value="1"/>
</dbReference>
<keyword evidence="7" id="KW-0539">Nucleus</keyword>
<dbReference type="EC" id="5.4.99.12" evidence="12"/>
<dbReference type="OrthoDB" id="10256309at2759"/>
<evidence type="ECO:0000256" key="9">
    <source>
        <dbReference type="ARBA" id="ARBA00052184"/>
    </source>
</evidence>
<evidence type="ECO:0000256" key="11">
    <source>
        <dbReference type="ARBA" id="ARBA00064589"/>
    </source>
</evidence>
<evidence type="ECO:0000256" key="7">
    <source>
        <dbReference type="ARBA" id="ARBA00023242"/>
    </source>
</evidence>
<organism evidence="20 21">
    <name type="scientific">Melipona quadrifasciata</name>
    <dbReference type="NCBI Taxonomy" id="166423"/>
    <lineage>
        <taxon>Eukaryota</taxon>
        <taxon>Metazoa</taxon>
        <taxon>Ecdysozoa</taxon>
        <taxon>Arthropoda</taxon>
        <taxon>Hexapoda</taxon>
        <taxon>Insecta</taxon>
        <taxon>Pterygota</taxon>
        <taxon>Neoptera</taxon>
        <taxon>Endopterygota</taxon>
        <taxon>Hymenoptera</taxon>
        <taxon>Apocrita</taxon>
        <taxon>Aculeata</taxon>
        <taxon>Apoidea</taxon>
        <taxon>Anthophila</taxon>
        <taxon>Apidae</taxon>
        <taxon>Melipona</taxon>
    </lineage>
</organism>
<evidence type="ECO:0000313" key="20">
    <source>
        <dbReference type="EMBL" id="KOX76281.1"/>
    </source>
</evidence>
<dbReference type="GO" id="GO:0160147">
    <property type="term" value="F:tRNA pseudouridine(38-40) synthase activity"/>
    <property type="evidence" value="ECO:0007669"/>
    <property type="project" value="UniProtKB-EC"/>
</dbReference>
<dbReference type="CDD" id="cd02568">
    <property type="entry name" value="PseudoU_synth_PUS1_PUS2"/>
    <property type="match status" value="1"/>
</dbReference>
<dbReference type="SUPFAM" id="SSF55120">
    <property type="entry name" value="Pseudouridine synthase"/>
    <property type="match status" value="1"/>
</dbReference>
<comment type="catalytic activity">
    <reaction evidence="9">
        <text>uridine(38/39/40) in tRNA = pseudouridine(38/39/40) in tRNA</text>
        <dbReference type="Rhea" id="RHEA:22376"/>
        <dbReference type="Rhea" id="RHEA-COMP:10085"/>
        <dbReference type="Rhea" id="RHEA-COMP:10087"/>
        <dbReference type="ChEBI" id="CHEBI:65314"/>
        <dbReference type="ChEBI" id="CHEBI:65315"/>
        <dbReference type="EC" id="5.4.99.12"/>
    </reaction>
</comment>
<dbReference type="EMBL" id="KQ435750">
    <property type="protein sequence ID" value="KOX76281.1"/>
    <property type="molecule type" value="Genomic_DNA"/>
</dbReference>
<evidence type="ECO:0000256" key="13">
    <source>
        <dbReference type="ARBA" id="ARBA00068582"/>
    </source>
</evidence>
<dbReference type="InterPro" id="IPR020103">
    <property type="entry name" value="PsdUridine_synth_cat_dom_sf"/>
</dbReference>
<evidence type="ECO:0000256" key="3">
    <source>
        <dbReference type="ARBA" id="ARBA00009375"/>
    </source>
</evidence>
<comment type="subunit">
    <text evidence="11">Monomer. Forms a complex with RARG and the SRA1 RNA in the nucleus.</text>
</comment>
<name>A0A0N0BHH8_9HYME</name>
<dbReference type="Gene3D" id="3.30.70.580">
    <property type="entry name" value="Pseudouridine synthase I, catalytic domain, N-terminal subdomain"/>
    <property type="match status" value="1"/>
</dbReference>
<feature type="active site" description="Nucleophile" evidence="18">
    <location>
        <position position="164"/>
    </location>
</feature>
<dbReference type="FunFam" id="3.30.70.660:FF:000002">
    <property type="entry name" value="tRNA pseudouridine synthase"/>
    <property type="match status" value="1"/>
</dbReference>
<dbReference type="Gene3D" id="3.30.70.660">
    <property type="entry name" value="Pseudouridine synthase I, catalytic domain, C-terminal subdomain"/>
    <property type="match status" value="1"/>
</dbReference>
<keyword evidence="6" id="KW-0413">Isomerase</keyword>
<evidence type="ECO:0000256" key="2">
    <source>
        <dbReference type="ARBA" id="ARBA00004123"/>
    </source>
</evidence>
<dbReference type="GO" id="GO:0005634">
    <property type="term" value="C:nucleus"/>
    <property type="evidence" value="ECO:0007669"/>
    <property type="project" value="UniProtKB-SubCell"/>
</dbReference>
<keyword evidence="5" id="KW-0819">tRNA processing</keyword>
<comment type="catalytic activity">
    <reaction evidence="1">
        <text>a uridine in mRNA = a pseudouridine in mRNA</text>
        <dbReference type="Rhea" id="RHEA:56644"/>
        <dbReference type="Rhea" id="RHEA-COMP:14658"/>
        <dbReference type="Rhea" id="RHEA-COMP:14659"/>
        <dbReference type="ChEBI" id="CHEBI:65314"/>
        <dbReference type="ChEBI" id="CHEBI:65315"/>
    </reaction>
</comment>
<keyword evidence="4" id="KW-0507">mRNA processing</keyword>
<evidence type="ECO:0000313" key="21">
    <source>
        <dbReference type="Proteomes" id="UP000053105"/>
    </source>
</evidence>
<accession>A0A0N0BHH8</accession>
<evidence type="ECO:0000256" key="4">
    <source>
        <dbReference type="ARBA" id="ARBA00022664"/>
    </source>
</evidence>
<dbReference type="Proteomes" id="UP000053105">
    <property type="component" value="Unassembled WGS sequence"/>
</dbReference>
<dbReference type="STRING" id="166423.A0A0N0BHH8"/>
<evidence type="ECO:0000259" key="19">
    <source>
        <dbReference type="Pfam" id="PF01416"/>
    </source>
</evidence>
<evidence type="ECO:0000256" key="5">
    <source>
        <dbReference type="ARBA" id="ARBA00022694"/>
    </source>
</evidence>